<comment type="similarity">
    <text evidence="1">Belongs to the glycosyltransferase 2 family.</text>
</comment>
<name>A0ABQ6ZKR6_9GAMM</name>
<dbReference type="Gene3D" id="3.90.550.10">
    <property type="entry name" value="Spore Coat Polysaccharide Biosynthesis Protein SpsA, Chain A"/>
    <property type="match status" value="1"/>
</dbReference>
<dbReference type="InterPro" id="IPR029044">
    <property type="entry name" value="Nucleotide-diphossugar_trans"/>
</dbReference>
<dbReference type="CDD" id="cd06439">
    <property type="entry name" value="CESA_like_1"/>
    <property type="match status" value="1"/>
</dbReference>
<keyword evidence="4" id="KW-0472">Membrane</keyword>
<keyword evidence="6" id="KW-1185">Reference proteome</keyword>
<dbReference type="SUPFAM" id="SSF53448">
    <property type="entry name" value="Nucleotide-diphospho-sugar transferases"/>
    <property type="match status" value="1"/>
</dbReference>
<feature type="transmembrane region" description="Helical" evidence="4">
    <location>
        <begin position="290"/>
        <end position="309"/>
    </location>
</feature>
<dbReference type="RefSeq" id="WP_162336502.1">
    <property type="nucleotide sequence ID" value="NZ_CP171632.1"/>
</dbReference>
<dbReference type="GO" id="GO:0016740">
    <property type="term" value="F:transferase activity"/>
    <property type="evidence" value="ECO:0007669"/>
    <property type="project" value="UniProtKB-KW"/>
</dbReference>
<protein>
    <submittedName>
        <fullName evidence="5">Family 2 glycosyl transferase</fullName>
    </submittedName>
</protein>
<evidence type="ECO:0000256" key="2">
    <source>
        <dbReference type="ARBA" id="ARBA00022676"/>
    </source>
</evidence>
<dbReference type="PANTHER" id="PTHR43630:SF1">
    <property type="entry name" value="POLY-BETA-1,6-N-ACETYL-D-GLUCOSAMINE SYNTHASE"/>
    <property type="match status" value="1"/>
</dbReference>
<accession>A0ABQ6ZKR6</accession>
<keyword evidence="3 5" id="KW-0808">Transferase</keyword>
<sequence length="374" mass="40941">MPVLIAFWGSLAVIAFTYAGYPLWVLAWGRLFPDPVRKRPYTPRVTALLAVYNAAGSAVAKVENLLSLDYPPEHLDIVVACDGCTDATADALRRIASPRLRVVEFPQRRGKAACLADLVDAATGDILLMVDVRQRLERDALSRLATNFADQDVGAVSGELCFTDETGGFAAKVGAYWRYEKMIRNAEARSGSVVGVTGALYAIRRDLYVPLPAGTVLDDVLTPMNVVRDGYRVVFEAGAVAWDTPSTTSAQERVRKVRTLAGNYQAVAIAPWLVVPFQNPLWFRFVSHKLLRLMVPWLLCVLAVSSAILAFSHPLYLACLLAGLGGVALAVAASWLPALSEWMPVRLASTFLHMNLYAGQALVAYVRNPRLHLW</sequence>
<evidence type="ECO:0000256" key="4">
    <source>
        <dbReference type="SAM" id="Phobius"/>
    </source>
</evidence>
<gene>
    <name evidence="5" type="ORF">CSC78_03330</name>
</gene>
<reference evidence="5 6" key="1">
    <citation type="submission" date="2017-10" db="EMBL/GenBank/DDBJ databases">
        <title>Whole genome sequencing of members of genus Pseudoxanthomonas.</title>
        <authorList>
            <person name="Kumar S."/>
            <person name="Bansal K."/>
            <person name="Kaur A."/>
            <person name="Patil P."/>
            <person name="Sharma S."/>
            <person name="Patil P.B."/>
        </authorList>
    </citation>
    <scope>NUCLEOTIDE SEQUENCE [LARGE SCALE GENOMIC DNA]</scope>
    <source>
        <strain evidence="5 6">DSM 17109</strain>
    </source>
</reference>
<dbReference type="Pfam" id="PF13641">
    <property type="entry name" value="Glyco_tranf_2_3"/>
    <property type="match status" value="1"/>
</dbReference>
<feature type="transmembrane region" description="Helical" evidence="4">
    <location>
        <begin position="315"/>
        <end position="336"/>
    </location>
</feature>
<organism evidence="5 6">
    <name type="scientific">Pseudoxanthomonas japonensis</name>
    <dbReference type="NCBI Taxonomy" id="69284"/>
    <lineage>
        <taxon>Bacteria</taxon>
        <taxon>Pseudomonadati</taxon>
        <taxon>Pseudomonadota</taxon>
        <taxon>Gammaproteobacteria</taxon>
        <taxon>Lysobacterales</taxon>
        <taxon>Lysobacteraceae</taxon>
        <taxon>Pseudoxanthomonas</taxon>
    </lineage>
</organism>
<evidence type="ECO:0000313" key="5">
    <source>
        <dbReference type="EMBL" id="KAF1726789.1"/>
    </source>
</evidence>
<proteinExistence type="inferred from homology"/>
<keyword evidence="2" id="KW-0328">Glycosyltransferase</keyword>
<dbReference type="PANTHER" id="PTHR43630">
    <property type="entry name" value="POLY-BETA-1,6-N-ACETYL-D-GLUCOSAMINE SYNTHASE"/>
    <property type="match status" value="1"/>
</dbReference>
<evidence type="ECO:0000313" key="6">
    <source>
        <dbReference type="Proteomes" id="UP000781710"/>
    </source>
</evidence>
<feature type="transmembrane region" description="Helical" evidence="4">
    <location>
        <begin position="6"/>
        <end position="29"/>
    </location>
</feature>
<evidence type="ECO:0000256" key="3">
    <source>
        <dbReference type="ARBA" id="ARBA00022679"/>
    </source>
</evidence>
<dbReference type="Proteomes" id="UP000781710">
    <property type="component" value="Unassembled WGS sequence"/>
</dbReference>
<evidence type="ECO:0000256" key="1">
    <source>
        <dbReference type="ARBA" id="ARBA00006739"/>
    </source>
</evidence>
<keyword evidence="4" id="KW-0812">Transmembrane</keyword>
<keyword evidence="4" id="KW-1133">Transmembrane helix</keyword>
<comment type="caution">
    <text evidence="5">The sequence shown here is derived from an EMBL/GenBank/DDBJ whole genome shotgun (WGS) entry which is preliminary data.</text>
</comment>
<dbReference type="EMBL" id="PDWW01000003">
    <property type="protein sequence ID" value="KAF1726789.1"/>
    <property type="molecule type" value="Genomic_DNA"/>
</dbReference>